<organism evidence="2 3">
    <name type="scientific">Kingella potus</name>
    <dbReference type="NCBI Taxonomy" id="265175"/>
    <lineage>
        <taxon>Bacteria</taxon>
        <taxon>Pseudomonadati</taxon>
        <taxon>Pseudomonadota</taxon>
        <taxon>Betaproteobacteria</taxon>
        <taxon>Neisseriales</taxon>
        <taxon>Neisseriaceae</taxon>
        <taxon>Kingella</taxon>
    </lineage>
</organism>
<sequence>MFKTTPKNTFLPLFSVAALFLVCSLVSLLIIAIFNLEWAKAAIQWISGGDSRNFHIAINIIGAVLDKQS</sequence>
<evidence type="ECO:0000313" key="2">
    <source>
        <dbReference type="EMBL" id="STR03276.1"/>
    </source>
</evidence>
<proteinExistence type="predicted"/>
<keyword evidence="1" id="KW-1133">Transmembrane helix</keyword>
<dbReference type="EMBL" id="UGJJ01000003">
    <property type="protein sequence ID" value="STR03276.1"/>
    <property type="molecule type" value="Genomic_DNA"/>
</dbReference>
<name>A0A377R472_9NEIS</name>
<evidence type="ECO:0000256" key="1">
    <source>
        <dbReference type="SAM" id="Phobius"/>
    </source>
</evidence>
<gene>
    <name evidence="2" type="ORF">NCTC13336_02193</name>
</gene>
<protein>
    <submittedName>
        <fullName evidence="2">Uncharacterized protein</fullName>
    </submittedName>
</protein>
<dbReference type="AlphaFoldDB" id="A0A377R472"/>
<keyword evidence="1" id="KW-0472">Membrane</keyword>
<accession>A0A377R472</accession>
<feature type="transmembrane region" description="Helical" evidence="1">
    <location>
        <begin position="12"/>
        <end position="36"/>
    </location>
</feature>
<dbReference type="Proteomes" id="UP000254293">
    <property type="component" value="Unassembled WGS sequence"/>
</dbReference>
<evidence type="ECO:0000313" key="3">
    <source>
        <dbReference type="Proteomes" id="UP000254293"/>
    </source>
</evidence>
<reference evidence="2 3" key="1">
    <citation type="submission" date="2018-06" db="EMBL/GenBank/DDBJ databases">
        <authorList>
            <consortium name="Pathogen Informatics"/>
            <person name="Doyle S."/>
        </authorList>
    </citation>
    <scope>NUCLEOTIDE SEQUENCE [LARGE SCALE GENOMIC DNA]</scope>
    <source>
        <strain evidence="2 3">NCTC13336</strain>
    </source>
</reference>
<keyword evidence="3" id="KW-1185">Reference proteome</keyword>
<keyword evidence="1" id="KW-0812">Transmembrane</keyword>